<comment type="caution">
    <text evidence="2">The sequence shown here is derived from an EMBL/GenBank/DDBJ whole genome shotgun (WGS) entry which is preliminary data.</text>
</comment>
<evidence type="ECO:0008006" key="4">
    <source>
        <dbReference type="Google" id="ProtNLM"/>
    </source>
</evidence>
<dbReference type="EMBL" id="SHMQ01000002">
    <property type="protein sequence ID" value="RZV40163.1"/>
    <property type="molecule type" value="Genomic_DNA"/>
</dbReference>
<dbReference type="Proteomes" id="UP000322454">
    <property type="component" value="Unassembled WGS sequence"/>
</dbReference>
<evidence type="ECO:0000313" key="3">
    <source>
        <dbReference type="Proteomes" id="UP000322454"/>
    </source>
</evidence>
<evidence type="ECO:0000313" key="2">
    <source>
        <dbReference type="EMBL" id="RZV40163.1"/>
    </source>
</evidence>
<gene>
    <name evidence="2" type="ORF">EVJ48_01350</name>
</gene>
<evidence type="ECO:0000256" key="1">
    <source>
        <dbReference type="SAM" id="SignalP"/>
    </source>
</evidence>
<feature type="signal peptide" evidence="1">
    <location>
        <begin position="1"/>
        <end position="29"/>
    </location>
</feature>
<proteinExistence type="predicted"/>
<feature type="chain" id="PRO_5021756381" description="Outer membrane protein beta-barrel domain-containing protein" evidence="1">
    <location>
        <begin position="30"/>
        <end position="277"/>
    </location>
</feature>
<dbReference type="AlphaFoldDB" id="A0A520XG52"/>
<sequence length="277" mass="30566">MRKKLFKKKFLSVALALVLSLTFAATSYAHGYTYWTSNTKVGVGHFAYGETAGDSDSGTNYSLVQRFNYHNNLFLLSLRGSFGYVPATYTGATQGGTATTGNVHYALNNFSVGAGIDPRLMNGLMQNELYLSLGDMNHDFMAANSSFSGGATGYDESYQVKYLSLTYKNIYAFTPKVSNVFKLEYLDGFNGTATTKGLHGFIGDYFIGNNLEFNLSGENGYTVAEGARYRLTDNLSLVGDIYYSALFFKHSNTSNVFYEPSSMTHQYGVQIGVHYDF</sequence>
<accession>A0A520XG52</accession>
<keyword evidence="1" id="KW-0732">Signal</keyword>
<reference evidence="2 3" key="1">
    <citation type="submission" date="2019-01" db="EMBL/GenBank/DDBJ databases">
        <title>Insights into ecological role of a new deltaproteobacterial order Candidatus Sinidesulfobacterales (Sva0485) by metagenomics and metatranscriptomics.</title>
        <authorList>
            <person name="Tan S."/>
            <person name="Liu J."/>
            <person name="Fang Y."/>
            <person name="Hedlund B."/>
            <person name="Lian Z.-H."/>
            <person name="Huang L.-Y."/>
            <person name="Li J.-T."/>
            <person name="Huang L.-N."/>
            <person name="Li W.-J."/>
            <person name="Jiang H.-C."/>
            <person name="Dong H.-L."/>
            <person name="Shu W.-S."/>
        </authorList>
    </citation>
    <scope>NUCLEOTIDE SEQUENCE [LARGE SCALE GENOMIC DNA]</scope>
    <source>
        <strain evidence="2">AP4</strain>
    </source>
</reference>
<organism evidence="2 3">
    <name type="scientific">Candidatus Acidulodesulfobacterium acidiphilum</name>
    <dbReference type="NCBI Taxonomy" id="2597224"/>
    <lineage>
        <taxon>Bacteria</taxon>
        <taxon>Deltaproteobacteria</taxon>
        <taxon>Candidatus Acidulodesulfobacterales</taxon>
        <taxon>Candidatus Acidulodesulfobacterium</taxon>
    </lineage>
</organism>
<protein>
    <recommendedName>
        <fullName evidence="4">Outer membrane protein beta-barrel domain-containing protein</fullName>
    </recommendedName>
</protein>
<name>A0A520XG52_9DELT</name>